<dbReference type="EMBL" id="JAIWYP010000008">
    <property type="protein sequence ID" value="KAH3782038.1"/>
    <property type="molecule type" value="Genomic_DNA"/>
</dbReference>
<comment type="caution">
    <text evidence="1">The sequence shown here is derived from an EMBL/GenBank/DDBJ whole genome shotgun (WGS) entry which is preliminary data.</text>
</comment>
<keyword evidence="2" id="KW-1185">Reference proteome</keyword>
<sequence length="60" mass="6702">MSHPNHTIASQTENGKAGLAVRIAKGLVKKATKSNMDLWKAILDWRNTPTEGMDRVQRDI</sequence>
<dbReference type="Proteomes" id="UP000828390">
    <property type="component" value="Unassembled WGS sequence"/>
</dbReference>
<gene>
    <name evidence="1" type="ORF">DPMN_159949</name>
</gene>
<dbReference type="AlphaFoldDB" id="A0A9D4EMK4"/>
<accession>A0A9D4EMK4</accession>
<name>A0A9D4EMK4_DREPO</name>
<protein>
    <submittedName>
        <fullName evidence="1">Uncharacterized protein</fullName>
    </submittedName>
</protein>
<organism evidence="1 2">
    <name type="scientific">Dreissena polymorpha</name>
    <name type="common">Zebra mussel</name>
    <name type="synonym">Mytilus polymorpha</name>
    <dbReference type="NCBI Taxonomy" id="45954"/>
    <lineage>
        <taxon>Eukaryota</taxon>
        <taxon>Metazoa</taxon>
        <taxon>Spiralia</taxon>
        <taxon>Lophotrochozoa</taxon>
        <taxon>Mollusca</taxon>
        <taxon>Bivalvia</taxon>
        <taxon>Autobranchia</taxon>
        <taxon>Heteroconchia</taxon>
        <taxon>Euheterodonta</taxon>
        <taxon>Imparidentia</taxon>
        <taxon>Neoheterodontei</taxon>
        <taxon>Myida</taxon>
        <taxon>Dreissenoidea</taxon>
        <taxon>Dreissenidae</taxon>
        <taxon>Dreissena</taxon>
    </lineage>
</organism>
<reference evidence="1" key="2">
    <citation type="submission" date="2020-11" db="EMBL/GenBank/DDBJ databases">
        <authorList>
            <person name="McCartney M.A."/>
            <person name="Auch B."/>
            <person name="Kono T."/>
            <person name="Mallez S."/>
            <person name="Becker A."/>
            <person name="Gohl D.M."/>
            <person name="Silverstein K.A.T."/>
            <person name="Koren S."/>
            <person name="Bechman K.B."/>
            <person name="Herman A."/>
            <person name="Abrahante J.E."/>
            <person name="Garbe J."/>
        </authorList>
    </citation>
    <scope>NUCLEOTIDE SEQUENCE</scope>
    <source>
        <strain evidence="1">Duluth1</strain>
        <tissue evidence="1">Whole animal</tissue>
    </source>
</reference>
<evidence type="ECO:0000313" key="2">
    <source>
        <dbReference type="Proteomes" id="UP000828390"/>
    </source>
</evidence>
<evidence type="ECO:0000313" key="1">
    <source>
        <dbReference type="EMBL" id="KAH3782038.1"/>
    </source>
</evidence>
<reference evidence="1" key="1">
    <citation type="journal article" date="2019" name="bioRxiv">
        <title>The Genome of the Zebra Mussel, Dreissena polymorpha: A Resource for Invasive Species Research.</title>
        <authorList>
            <person name="McCartney M.A."/>
            <person name="Auch B."/>
            <person name="Kono T."/>
            <person name="Mallez S."/>
            <person name="Zhang Y."/>
            <person name="Obille A."/>
            <person name="Becker A."/>
            <person name="Abrahante J.E."/>
            <person name="Garbe J."/>
            <person name="Badalamenti J.P."/>
            <person name="Herman A."/>
            <person name="Mangelson H."/>
            <person name="Liachko I."/>
            <person name="Sullivan S."/>
            <person name="Sone E.D."/>
            <person name="Koren S."/>
            <person name="Silverstein K.A.T."/>
            <person name="Beckman K.B."/>
            <person name="Gohl D.M."/>
        </authorList>
    </citation>
    <scope>NUCLEOTIDE SEQUENCE</scope>
    <source>
        <strain evidence="1">Duluth1</strain>
        <tissue evidence="1">Whole animal</tissue>
    </source>
</reference>
<proteinExistence type="predicted"/>